<evidence type="ECO:0000256" key="10">
    <source>
        <dbReference type="ARBA" id="ARBA00023136"/>
    </source>
</evidence>
<evidence type="ECO:0000256" key="1">
    <source>
        <dbReference type="ARBA" id="ARBA00004141"/>
    </source>
</evidence>
<keyword evidence="3" id="KW-0633">Potassium transport</keyword>
<dbReference type="PANTHER" id="PTHR11537:SF254">
    <property type="entry name" value="POTASSIUM VOLTAGE-GATED CHANNEL PROTEIN SHAB"/>
    <property type="match status" value="1"/>
</dbReference>
<protein>
    <submittedName>
        <fullName evidence="14">Voltage-gated potassium channel</fullName>
    </submittedName>
</protein>
<dbReference type="GO" id="GO:0005249">
    <property type="term" value="F:voltage-gated potassium channel activity"/>
    <property type="evidence" value="ECO:0007669"/>
    <property type="project" value="InterPro"/>
</dbReference>
<feature type="transmembrane region" description="Helical" evidence="12">
    <location>
        <begin position="114"/>
        <end position="134"/>
    </location>
</feature>
<evidence type="ECO:0000313" key="14">
    <source>
        <dbReference type="EMBL" id="TDR82234.1"/>
    </source>
</evidence>
<dbReference type="GO" id="GO:0001508">
    <property type="term" value="P:action potential"/>
    <property type="evidence" value="ECO:0007669"/>
    <property type="project" value="TreeGrafter"/>
</dbReference>
<accession>A0A4R7BB98</accession>
<keyword evidence="9" id="KW-0406">Ion transport</keyword>
<evidence type="ECO:0000256" key="11">
    <source>
        <dbReference type="ARBA" id="ARBA00023303"/>
    </source>
</evidence>
<dbReference type="InterPro" id="IPR027359">
    <property type="entry name" value="Volt_channel_dom_sf"/>
</dbReference>
<evidence type="ECO:0000256" key="4">
    <source>
        <dbReference type="ARBA" id="ARBA00022692"/>
    </source>
</evidence>
<dbReference type="InterPro" id="IPR028325">
    <property type="entry name" value="VG_K_chnl"/>
</dbReference>
<keyword evidence="11 14" id="KW-0407">Ion channel</keyword>
<evidence type="ECO:0000256" key="3">
    <source>
        <dbReference type="ARBA" id="ARBA00022538"/>
    </source>
</evidence>
<keyword evidence="7" id="KW-0630">Potassium</keyword>
<dbReference type="PRINTS" id="PR00169">
    <property type="entry name" value="KCHANNEL"/>
</dbReference>
<evidence type="ECO:0000313" key="15">
    <source>
        <dbReference type="Proteomes" id="UP000295611"/>
    </source>
</evidence>
<keyword evidence="4 12" id="KW-0812">Transmembrane</keyword>
<feature type="transmembrane region" description="Helical" evidence="12">
    <location>
        <begin position="179"/>
        <end position="200"/>
    </location>
</feature>
<feature type="transmembrane region" description="Helical" evidence="12">
    <location>
        <begin position="83"/>
        <end position="102"/>
    </location>
</feature>
<comment type="caution">
    <text evidence="14">The sequence shown here is derived from an EMBL/GenBank/DDBJ whole genome shotgun (WGS) entry which is preliminary data.</text>
</comment>
<evidence type="ECO:0000259" key="13">
    <source>
        <dbReference type="Pfam" id="PF00520"/>
    </source>
</evidence>
<sequence>MRTPRLTPSRNALPSIQSTGIRPIVFSSPPPRAAWRRKLQILFFEPDTRRGRLFDQTLIAAILLSVLTVTLESVPRIRQQHAGLLHAVDWGLTILFTIEYLLRLICSPKPLHYARSFFGIIDLLAILPQYVALFAPQSRFLSSVRVLRLLSMFRVFKLTRYLGVAQSLRDALRASQRKITVFLVVALILVMVLGSLMYVIEGEENGFTSIPVSIYWAIVTLTTVGFGDITPKTPLGQTLASMVMILGYGMIAVPTGIVSTEIAKRDAADRPGSTCRACGRNEPDGDARYCKYCGRALSADRRP</sequence>
<evidence type="ECO:0000256" key="12">
    <source>
        <dbReference type="SAM" id="Phobius"/>
    </source>
</evidence>
<evidence type="ECO:0000256" key="7">
    <source>
        <dbReference type="ARBA" id="ARBA00022958"/>
    </source>
</evidence>
<evidence type="ECO:0000256" key="8">
    <source>
        <dbReference type="ARBA" id="ARBA00022989"/>
    </source>
</evidence>
<feature type="transmembrane region" description="Helical" evidence="12">
    <location>
        <begin position="239"/>
        <end position="258"/>
    </location>
</feature>
<evidence type="ECO:0000256" key="9">
    <source>
        <dbReference type="ARBA" id="ARBA00023065"/>
    </source>
</evidence>
<comment type="subcellular location">
    <subcellularLocation>
        <location evidence="1">Membrane</location>
        <topology evidence="1">Multi-pass membrane protein</topology>
    </subcellularLocation>
</comment>
<evidence type="ECO:0000256" key="2">
    <source>
        <dbReference type="ARBA" id="ARBA00022448"/>
    </source>
</evidence>
<keyword evidence="5" id="KW-0631">Potassium channel</keyword>
<keyword evidence="10 12" id="KW-0472">Membrane</keyword>
<dbReference type="AlphaFoldDB" id="A0A4R7BB98"/>
<dbReference type="Proteomes" id="UP000295611">
    <property type="component" value="Unassembled WGS sequence"/>
</dbReference>
<dbReference type="RefSeq" id="WP_243729296.1">
    <property type="nucleotide sequence ID" value="NZ_SNZP01000002.1"/>
</dbReference>
<evidence type="ECO:0000256" key="6">
    <source>
        <dbReference type="ARBA" id="ARBA00022882"/>
    </source>
</evidence>
<dbReference type="SUPFAM" id="SSF81324">
    <property type="entry name" value="Voltage-gated potassium channels"/>
    <property type="match status" value="1"/>
</dbReference>
<dbReference type="PANTHER" id="PTHR11537">
    <property type="entry name" value="VOLTAGE-GATED POTASSIUM CHANNEL"/>
    <property type="match status" value="1"/>
</dbReference>
<keyword evidence="2" id="KW-0813">Transport</keyword>
<evidence type="ECO:0000256" key="5">
    <source>
        <dbReference type="ARBA" id="ARBA00022826"/>
    </source>
</evidence>
<name>A0A4R7BB98_9NEIS</name>
<keyword evidence="6" id="KW-0851">Voltage-gated channel</keyword>
<dbReference type="Gene3D" id="1.10.287.70">
    <property type="match status" value="1"/>
</dbReference>
<dbReference type="Pfam" id="PF00520">
    <property type="entry name" value="Ion_trans"/>
    <property type="match status" value="1"/>
</dbReference>
<feature type="transmembrane region" description="Helical" evidence="12">
    <location>
        <begin position="206"/>
        <end position="227"/>
    </location>
</feature>
<dbReference type="EMBL" id="SNZP01000002">
    <property type="protein sequence ID" value="TDR82234.1"/>
    <property type="molecule type" value="Genomic_DNA"/>
</dbReference>
<gene>
    <name evidence="14" type="ORF">DFP86_102351</name>
</gene>
<dbReference type="GO" id="GO:0008076">
    <property type="term" value="C:voltage-gated potassium channel complex"/>
    <property type="evidence" value="ECO:0007669"/>
    <property type="project" value="InterPro"/>
</dbReference>
<organism evidence="14 15">
    <name type="scientific">Paludibacterium purpuratum</name>
    <dbReference type="NCBI Taxonomy" id="1144873"/>
    <lineage>
        <taxon>Bacteria</taxon>
        <taxon>Pseudomonadati</taxon>
        <taxon>Pseudomonadota</taxon>
        <taxon>Betaproteobacteria</taxon>
        <taxon>Neisseriales</taxon>
        <taxon>Chromobacteriaceae</taxon>
        <taxon>Paludibacterium</taxon>
    </lineage>
</organism>
<reference evidence="14 15" key="1">
    <citation type="submission" date="2019-03" db="EMBL/GenBank/DDBJ databases">
        <title>Genomic Encyclopedia of Type Strains, Phase III (KMG-III): the genomes of soil and plant-associated and newly described type strains.</title>
        <authorList>
            <person name="Whitman W."/>
        </authorList>
    </citation>
    <scope>NUCLEOTIDE SEQUENCE [LARGE SCALE GENOMIC DNA]</scope>
    <source>
        <strain evidence="14 15">CECT 8976</strain>
    </source>
</reference>
<feature type="transmembrane region" description="Helical" evidence="12">
    <location>
        <begin position="53"/>
        <end position="71"/>
    </location>
</feature>
<feature type="domain" description="Ion transport" evidence="13">
    <location>
        <begin position="52"/>
        <end position="264"/>
    </location>
</feature>
<dbReference type="InterPro" id="IPR005821">
    <property type="entry name" value="Ion_trans_dom"/>
</dbReference>
<keyword evidence="8 12" id="KW-1133">Transmembrane helix</keyword>
<proteinExistence type="predicted"/>
<dbReference type="Gene3D" id="1.20.120.350">
    <property type="entry name" value="Voltage-gated potassium channels. Chain C"/>
    <property type="match status" value="1"/>
</dbReference>
<keyword evidence="15" id="KW-1185">Reference proteome</keyword>